<organism evidence="5 6">
    <name type="scientific">Pleodorina starrii</name>
    <dbReference type="NCBI Taxonomy" id="330485"/>
    <lineage>
        <taxon>Eukaryota</taxon>
        <taxon>Viridiplantae</taxon>
        <taxon>Chlorophyta</taxon>
        <taxon>core chlorophytes</taxon>
        <taxon>Chlorophyceae</taxon>
        <taxon>CS clade</taxon>
        <taxon>Chlamydomonadales</taxon>
        <taxon>Volvocaceae</taxon>
        <taxon>Pleodorina</taxon>
    </lineage>
</organism>
<dbReference type="Gene3D" id="3.30.190.20">
    <property type="match status" value="1"/>
</dbReference>
<dbReference type="OrthoDB" id="1747252at2759"/>
<dbReference type="SUPFAM" id="SSF56808">
    <property type="entry name" value="Ribosomal protein L1"/>
    <property type="match status" value="1"/>
</dbReference>
<protein>
    <recommendedName>
        <fullName evidence="4">CL1</fullName>
    </recommendedName>
</protein>
<dbReference type="EMBL" id="BRXU01000012">
    <property type="protein sequence ID" value="GLC77813.1"/>
    <property type="molecule type" value="Genomic_DNA"/>
</dbReference>
<accession>A0A9W6C2N9</accession>
<dbReference type="FunFam" id="3.40.50.790:FF:000001">
    <property type="entry name" value="50S ribosomal protein L1"/>
    <property type="match status" value="1"/>
</dbReference>
<name>A0A9W6C2N9_9CHLO</name>
<dbReference type="GO" id="GO:0005840">
    <property type="term" value="C:ribosome"/>
    <property type="evidence" value="ECO:0007669"/>
    <property type="project" value="UniProtKB-KW"/>
</dbReference>
<dbReference type="AlphaFoldDB" id="A0A9W6C2N9"/>
<evidence type="ECO:0000313" key="6">
    <source>
        <dbReference type="Proteomes" id="UP001165080"/>
    </source>
</evidence>
<comment type="similarity">
    <text evidence="1">Belongs to the universal ribosomal protein uL1 family.</text>
</comment>
<dbReference type="InterPro" id="IPR023674">
    <property type="entry name" value="Ribosomal_uL1-like"/>
</dbReference>
<keyword evidence="2" id="KW-0689">Ribosomal protein</keyword>
<evidence type="ECO:0000256" key="1">
    <source>
        <dbReference type="ARBA" id="ARBA00010531"/>
    </source>
</evidence>
<gene>
    <name evidence="5" type="primary">PSMT12</name>
    <name evidence="5" type="ORF">PLESTB_000956600</name>
</gene>
<evidence type="ECO:0000313" key="5">
    <source>
        <dbReference type="EMBL" id="GLC77813.1"/>
    </source>
</evidence>
<keyword evidence="3" id="KW-0687">Ribonucleoprotein</keyword>
<dbReference type="PANTHER" id="PTHR36427">
    <property type="entry name" value="54S RIBOSOMAL PROTEIN L1, MITOCHONDRIAL"/>
    <property type="match status" value="1"/>
</dbReference>
<dbReference type="CDD" id="cd00403">
    <property type="entry name" value="Ribosomal_L1"/>
    <property type="match status" value="1"/>
</dbReference>
<dbReference type="Gene3D" id="3.40.50.790">
    <property type="match status" value="1"/>
</dbReference>
<dbReference type="Proteomes" id="UP001165080">
    <property type="component" value="Unassembled WGS sequence"/>
</dbReference>
<keyword evidence="6" id="KW-1185">Reference proteome</keyword>
<comment type="caution">
    <text evidence="5">The sequence shown here is derived from an EMBL/GenBank/DDBJ whole genome shotgun (WGS) entry which is preliminary data.</text>
</comment>
<reference evidence="5 6" key="1">
    <citation type="journal article" date="2023" name="Commun. Biol.">
        <title>Reorganization of the ancestral sex-determining regions during the evolution of trioecy in Pleodorina starrii.</title>
        <authorList>
            <person name="Takahashi K."/>
            <person name="Suzuki S."/>
            <person name="Kawai-Toyooka H."/>
            <person name="Yamamoto K."/>
            <person name="Hamaji T."/>
            <person name="Ootsuki R."/>
            <person name="Yamaguchi H."/>
            <person name="Kawachi M."/>
            <person name="Higashiyama T."/>
            <person name="Nozaki H."/>
        </authorList>
    </citation>
    <scope>NUCLEOTIDE SEQUENCE [LARGE SCALE GENOMIC DNA]</scope>
    <source>
        <strain evidence="5 6">NIES-4479</strain>
    </source>
</reference>
<dbReference type="GO" id="GO:1990904">
    <property type="term" value="C:ribonucleoprotein complex"/>
    <property type="evidence" value="ECO:0007669"/>
    <property type="project" value="UniProtKB-KW"/>
</dbReference>
<dbReference type="Pfam" id="PF00687">
    <property type="entry name" value="Ribosomal_L1"/>
    <property type="match status" value="1"/>
</dbReference>
<dbReference type="InterPro" id="IPR028364">
    <property type="entry name" value="Ribosomal_uL1/biogenesis"/>
</dbReference>
<dbReference type="InterPro" id="IPR016095">
    <property type="entry name" value="Ribosomal_uL1_3-a/b-sand"/>
</dbReference>
<evidence type="ECO:0000256" key="4">
    <source>
        <dbReference type="ARBA" id="ARBA00082680"/>
    </source>
</evidence>
<proteinExistence type="inferred from homology"/>
<dbReference type="PANTHER" id="PTHR36427:SF3">
    <property type="entry name" value="LARGE RIBOSOMAL SUBUNIT PROTEIN UL1M"/>
    <property type="match status" value="1"/>
</dbReference>
<evidence type="ECO:0000256" key="3">
    <source>
        <dbReference type="ARBA" id="ARBA00023274"/>
    </source>
</evidence>
<evidence type="ECO:0000256" key="2">
    <source>
        <dbReference type="ARBA" id="ARBA00022980"/>
    </source>
</evidence>
<sequence length="423" mass="44038">MLGWTACLNRRNALTAYLFKCSHTFDQICNAERCLSGASASTSTFPPGPLHAPNLPLRYSAAATTAASLTYFFGKIASSGRPVFCAGPAFRSFSAAAVPAAAPATAADRAGTVGSSSSSNRFQAPWPWVDPSRAQVLPVSVGKKQKQPVPLTEALARILGALSPAERSRQSLEVFVRFRVDPRRSDHLVRGSVVLPYGTGKDIKLVVFAKGADADIARSEGVELIGDEELISAIVSTDGAAIAFDRLIATPDFMKPLARAGKVLGPKGLMPNPKMGTLTTDVAGAIRDIRRGRLDYRLSREAVIRAVLGGGSMSVEQLAANVGALVSSLWENRPKAVAAGPANGSAADGGAVSMVAAGAGHSGGGGAHHGATAIEGLERYFMTFILKTNHSPSVYISYESLIEAAAKNSHHSFRGGAAARKGA</sequence>